<proteinExistence type="predicted"/>
<protein>
    <submittedName>
        <fullName evidence="1">Uncharacterized protein</fullName>
    </submittedName>
</protein>
<comment type="caution">
    <text evidence="1">The sequence shown here is derived from an EMBL/GenBank/DDBJ whole genome shotgun (WGS) entry which is preliminary data.</text>
</comment>
<organism evidence="1 2">
    <name type="scientific">Pleuronectes platessa</name>
    <name type="common">European plaice</name>
    <dbReference type="NCBI Taxonomy" id="8262"/>
    <lineage>
        <taxon>Eukaryota</taxon>
        <taxon>Metazoa</taxon>
        <taxon>Chordata</taxon>
        <taxon>Craniata</taxon>
        <taxon>Vertebrata</taxon>
        <taxon>Euteleostomi</taxon>
        <taxon>Actinopterygii</taxon>
        <taxon>Neopterygii</taxon>
        <taxon>Teleostei</taxon>
        <taxon>Neoteleostei</taxon>
        <taxon>Acanthomorphata</taxon>
        <taxon>Carangaria</taxon>
        <taxon>Pleuronectiformes</taxon>
        <taxon>Pleuronectoidei</taxon>
        <taxon>Pleuronectidae</taxon>
        <taxon>Pleuronectes</taxon>
    </lineage>
</organism>
<reference evidence="1" key="1">
    <citation type="submission" date="2020-03" db="EMBL/GenBank/DDBJ databases">
        <authorList>
            <person name="Weist P."/>
        </authorList>
    </citation>
    <scope>NUCLEOTIDE SEQUENCE</scope>
</reference>
<gene>
    <name evidence="1" type="ORF">PLEPLA_LOCUS27797</name>
</gene>
<sequence>MDMTREDMYSLVSSTMDQALRDIHDLENSISNWTAEEQAMSVDHYDGSTLGPVTLQKVDEYLEGFFAKKRGSAEPGGRIQVDEDVKQQIQSSSVQTSDLSSSTLFFYIM</sequence>
<evidence type="ECO:0000313" key="1">
    <source>
        <dbReference type="EMBL" id="CAB1440031.1"/>
    </source>
</evidence>
<keyword evidence="2" id="KW-1185">Reference proteome</keyword>
<dbReference type="Proteomes" id="UP001153269">
    <property type="component" value="Unassembled WGS sequence"/>
</dbReference>
<dbReference type="EMBL" id="CADEAL010002386">
    <property type="protein sequence ID" value="CAB1440031.1"/>
    <property type="molecule type" value="Genomic_DNA"/>
</dbReference>
<name>A0A9N7V0Q4_PLEPL</name>
<evidence type="ECO:0000313" key="2">
    <source>
        <dbReference type="Proteomes" id="UP001153269"/>
    </source>
</evidence>
<dbReference type="AlphaFoldDB" id="A0A9N7V0Q4"/>
<accession>A0A9N7V0Q4</accession>